<gene>
    <name evidence="2" type="ORF">AWE51_10625</name>
</gene>
<dbReference type="SUPFAM" id="SSF49879">
    <property type="entry name" value="SMAD/FHA domain"/>
    <property type="match status" value="1"/>
</dbReference>
<dbReference type="Proteomes" id="UP000076715">
    <property type="component" value="Unassembled WGS sequence"/>
</dbReference>
<proteinExistence type="predicted"/>
<dbReference type="InterPro" id="IPR000253">
    <property type="entry name" value="FHA_dom"/>
</dbReference>
<comment type="caution">
    <text evidence="2">The sequence shown here is derived from an EMBL/GenBank/DDBJ whole genome shotgun (WGS) entry which is preliminary data.</text>
</comment>
<accession>A0A162Y9U8</accession>
<dbReference type="Pfam" id="PF00498">
    <property type="entry name" value="FHA"/>
    <property type="match status" value="1"/>
</dbReference>
<protein>
    <recommendedName>
        <fullName evidence="1">FHA domain-containing protein</fullName>
    </recommendedName>
</protein>
<evidence type="ECO:0000313" key="3">
    <source>
        <dbReference type="Proteomes" id="UP000076715"/>
    </source>
</evidence>
<evidence type="ECO:0000313" key="2">
    <source>
        <dbReference type="EMBL" id="KZS39013.1"/>
    </source>
</evidence>
<feature type="domain" description="FHA" evidence="1">
    <location>
        <begin position="19"/>
        <end position="68"/>
    </location>
</feature>
<dbReference type="RefSeq" id="WP_066316582.1">
    <property type="nucleotide sequence ID" value="NZ_LQRT01000035.1"/>
</dbReference>
<name>A0A162Y9U8_9FLAO</name>
<dbReference type="InterPro" id="IPR008984">
    <property type="entry name" value="SMAD_FHA_dom_sf"/>
</dbReference>
<dbReference type="OrthoDB" id="273564at2"/>
<reference evidence="2 3" key="1">
    <citation type="submission" date="2016-01" db="EMBL/GenBank/DDBJ databases">
        <title>The draft genome sequence of Aquimarina sp. RZW4-3-2.</title>
        <authorList>
            <person name="Wang Y."/>
        </authorList>
    </citation>
    <scope>NUCLEOTIDE SEQUENCE [LARGE SCALE GENOMIC DNA]</scope>
    <source>
        <strain evidence="2 3">RZW4-3-2</strain>
    </source>
</reference>
<dbReference type="EMBL" id="LQRT01000035">
    <property type="protein sequence ID" value="KZS39013.1"/>
    <property type="molecule type" value="Genomic_DNA"/>
</dbReference>
<evidence type="ECO:0000259" key="1">
    <source>
        <dbReference type="PROSITE" id="PS50006"/>
    </source>
</evidence>
<dbReference type="CDD" id="cd00060">
    <property type="entry name" value="FHA"/>
    <property type="match status" value="1"/>
</dbReference>
<dbReference type="STRING" id="1642818.AWE51_10625"/>
<dbReference type="SMART" id="SM00240">
    <property type="entry name" value="FHA"/>
    <property type="match status" value="1"/>
</dbReference>
<dbReference type="PROSITE" id="PS50006">
    <property type="entry name" value="FHA_DOMAIN"/>
    <property type="match status" value="1"/>
</dbReference>
<dbReference type="AlphaFoldDB" id="A0A162Y9U8"/>
<dbReference type="Gene3D" id="2.60.200.20">
    <property type="match status" value="1"/>
</dbReference>
<organism evidence="2 3">
    <name type="scientific">Aquimarina aggregata</name>
    <dbReference type="NCBI Taxonomy" id="1642818"/>
    <lineage>
        <taxon>Bacteria</taxon>
        <taxon>Pseudomonadati</taxon>
        <taxon>Bacteroidota</taxon>
        <taxon>Flavobacteriia</taxon>
        <taxon>Flavobacteriales</taxon>
        <taxon>Flavobacteriaceae</taxon>
        <taxon>Aquimarina</taxon>
    </lineage>
</organism>
<keyword evidence="3" id="KW-1185">Reference proteome</keyword>
<sequence>MAIIKNNQTEEIVYLNTQHTFGRNRHIANTHISEKDISQSHALISWKGSDWYIQDHSRNGTLVNGEYINHATVKLSKGCRIQFGEHESTQWEMINLDSPSSYLKSIQNTSNIIELTSCHAFPNEEKPEILIYPEDTTWKFEQAGVAVDLAQNKTYSIDGEEYVFVENQVLEDTMDNGHVVNNAYFQFTLSSDEEHIHIKIITQNLELDLGERVHNYILLALARKRLADVNANHVMGDQGWMSIDDLLADMSKEFGKELDTYYLNLKIYRLRKLLIETKPYGYLFSNIIERRYGEVRFAHPYFQIIKEEACIGEVLAMTN</sequence>